<reference evidence="8 9" key="1">
    <citation type="journal article" date="2018" name="Biodegradation">
        <title>1,4-Dioxane degradation characteristics of Rhodococcus aetherivorans JCM 14343.</title>
        <authorList>
            <person name="Inoue D."/>
            <person name="Tsunoda T."/>
            <person name="Yamamoto N."/>
            <person name="Ike M."/>
            <person name="Sei K."/>
        </authorList>
    </citation>
    <scope>NUCLEOTIDE SEQUENCE [LARGE SCALE GENOMIC DNA]</scope>
    <source>
        <strain evidence="8 9">JCM 14343</strain>
    </source>
</reference>
<feature type="transmembrane region" description="Helical" evidence="6">
    <location>
        <begin position="137"/>
        <end position="156"/>
    </location>
</feature>
<dbReference type="InterPro" id="IPR008457">
    <property type="entry name" value="Cu-R_CopD_dom"/>
</dbReference>
<evidence type="ECO:0000256" key="4">
    <source>
        <dbReference type="ARBA" id="ARBA00022989"/>
    </source>
</evidence>
<dbReference type="Pfam" id="PF05425">
    <property type="entry name" value="CopD"/>
    <property type="match status" value="1"/>
</dbReference>
<evidence type="ECO:0000256" key="5">
    <source>
        <dbReference type="ARBA" id="ARBA00023136"/>
    </source>
</evidence>
<keyword evidence="4 6" id="KW-1133">Transmembrane helix</keyword>
<evidence type="ECO:0000256" key="3">
    <source>
        <dbReference type="ARBA" id="ARBA00022692"/>
    </source>
</evidence>
<dbReference type="Pfam" id="PF09678">
    <property type="entry name" value="Caa3_CtaG"/>
    <property type="match status" value="1"/>
</dbReference>
<dbReference type="EMBL" id="BLAH01000032">
    <property type="protein sequence ID" value="GES35946.1"/>
    <property type="molecule type" value="Genomic_DNA"/>
</dbReference>
<keyword evidence="2" id="KW-1003">Cell membrane</keyword>
<dbReference type="RefSeq" id="WP_010596799.1">
    <property type="nucleotide sequence ID" value="NZ_BAAAYP010000028.1"/>
</dbReference>
<accession>A0ABQ0YHB8</accession>
<feature type="transmembrane region" description="Helical" evidence="6">
    <location>
        <begin position="163"/>
        <end position="182"/>
    </location>
</feature>
<feature type="transmembrane region" description="Helical" evidence="6">
    <location>
        <begin position="423"/>
        <end position="447"/>
    </location>
</feature>
<feature type="transmembrane region" description="Helical" evidence="6">
    <location>
        <begin position="194"/>
        <end position="216"/>
    </location>
</feature>
<feature type="domain" description="Copper resistance protein D" evidence="7">
    <location>
        <begin position="225"/>
        <end position="322"/>
    </location>
</feature>
<dbReference type="PANTHER" id="PTHR34820">
    <property type="entry name" value="INNER MEMBRANE PROTEIN YEBZ"/>
    <property type="match status" value="1"/>
</dbReference>
<sequence>MVGAMLGWTAGAAVVATMLAAVSSTEVLRLLGLPDPGALTRYGLPAATAVGEVSAAVMVGSLLLAAVLVPPQRSGVLDVDGYRAVRTAGAAAAVWAGCALALVPLSLSDTSGQPVGVVFADPLPFLRAVGEIEVATAWLWTAGLAAVVGLGCRLVLRHRWTPLLLVLAVASLMPRAVTGHSSAGGSHDLATNSLVLHLVAVGLWAGGLAALVLHTVRGGGHLDLATRRFSALAAAAFVVMAASGVVNAAVRVPLGQVFDGAYGFVVLAKGMALVVVGWLGWRQRTVAVTALAADPADRRAFTRLAVVESAVLAVTVGLGVALGRTPPPVGEQRDPSLVEEVLGYGLDGAPTPVRMLTEWRFDLLLGTAAVVLAALYLLGVRRVRAAGGRWPLRRTVGWLLGCLVLLLATSSGVGRYAPAVFSVHLAATAAIAVVAPLCLVLGAPLTLAARTVRPRPDGAAPGARDWLRAMYASTPVRALTHPAVAVAAFVGTFYLLYLAGLYDALAGSHVAHVLTNVWLLAVGSLFFWVTVGLDPLPRPPAPTARVGAAAVALAAYAFFLVSVINAQTVVAAEYYTSLRRGFFDDLAADQRLGGNLAWAVGELPLLLAAVLATVRWASADERRARRRDEQIDRDGDEDLAAYNAMLRGLDGVRGEADGPDRRR</sequence>
<organism evidence="8 9">
    <name type="scientific">Rhodococcus aetherivorans</name>
    <dbReference type="NCBI Taxonomy" id="191292"/>
    <lineage>
        <taxon>Bacteria</taxon>
        <taxon>Bacillati</taxon>
        <taxon>Actinomycetota</taxon>
        <taxon>Actinomycetes</taxon>
        <taxon>Mycobacteriales</taxon>
        <taxon>Nocardiaceae</taxon>
        <taxon>Rhodococcus</taxon>
    </lineage>
</organism>
<feature type="transmembrane region" description="Helical" evidence="6">
    <location>
        <begin position="301"/>
        <end position="322"/>
    </location>
</feature>
<evidence type="ECO:0000256" key="6">
    <source>
        <dbReference type="SAM" id="Phobius"/>
    </source>
</evidence>
<gene>
    <name evidence="8" type="ORF">RAJCM14343_1195</name>
</gene>
<evidence type="ECO:0000259" key="7">
    <source>
        <dbReference type="Pfam" id="PF05425"/>
    </source>
</evidence>
<dbReference type="GeneID" id="66838189"/>
<feature type="transmembrane region" description="Helical" evidence="6">
    <location>
        <begin position="596"/>
        <end position="617"/>
    </location>
</feature>
<feature type="transmembrane region" description="Helical" evidence="6">
    <location>
        <begin position="90"/>
        <end position="107"/>
    </location>
</feature>
<keyword evidence="9" id="KW-1185">Reference proteome</keyword>
<comment type="caution">
    <text evidence="8">The sequence shown here is derived from an EMBL/GenBank/DDBJ whole genome shotgun (WGS) entry which is preliminary data.</text>
</comment>
<evidence type="ECO:0000313" key="9">
    <source>
        <dbReference type="Proteomes" id="UP000325466"/>
    </source>
</evidence>
<feature type="transmembrane region" description="Helical" evidence="6">
    <location>
        <begin position="395"/>
        <end position="417"/>
    </location>
</feature>
<keyword evidence="3 6" id="KW-0812">Transmembrane</keyword>
<proteinExistence type="predicted"/>
<evidence type="ECO:0000313" key="8">
    <source>
        <dbReference type="EMBL" id="GES35946.1"/>
    </source>
</evidence>
<feature type="transmembrane region" description="Helical" evidence="6">
    <location>
        <begin position="517"/>
        <end position="536"/>
    </location>
</feature>
<dbReference type="InterPro" id="IPR019108">
    <property type="entry name" value="Caa3_assmbl_CtaG-rel"/>
</dbReference>
<feature type="transmembrane region" description="Helical" evidence="6">
    <location>
        <begin position="49"/>
        <end position="69"/>
    </location>
</feature>
<dbReference type="InterPro" id="IPR032694">
    <property type="entry name" value="CopC/D"/>
</dbReference>
<keyword evidence="5 6" id="KW-0472">Membrane</keyword>
<evidence type="ECO:0000256" key="2">
    <source>
        <dbReference type="ARBA" id="ARBA00022475"/>
    </source>
</evidence>
<name>A0ABQ0YHB8_9NOCA</name>
<dbReference type="Proteomes" id="UP000325466">
    <property type="component" value="Unassembled WGS sequence"/>
</dbReference>
<feature type="transmembrane region" description="Helical" evidence="6">
    <location>
        <begin position="363"/>
        <end position="383"/>
    </location>
</feature>
<protein>
    <submittedName>
        <fullName evidence="8">Copper resistance protein D</fullName>
    </submittedName>
</protein>
<dbReference type="PANTHER" id="PTHR34820:SF4">
    <property type="entry name" value="INNER MEMBRANE PROTEIN YEBZ"/>
    <property type="match status" value="1"/>
</dbReference>
<evidence type="ECO:0000256" key="1">
    <source>
        <dbReference type="ARBA" id="ARBA00004651"/>
    </source>
</evidence>
<comment type="subcellular location">
    <subcellularLocation>
        <location evidence="1">Cell membrane</location>
        <topology evidence="1">Multi-pass membrane protein</topology>
    </subcellularLocation>
</comment>
<feature type="transmembrane region" description="Helical" evidence="6">
    <location>
        <begin position="261"/>
        <end position="281"/>
    </location>
</feature>
<feature type="transmembrane region" description="Helical" evidence="6">
    <location>
        <begin position="478"/>
        <end position="497"/>
    </location>
</feature>
<feature type="transmembrane region" description="Helical" evidence="6">
    <location>
        <begin position="548"/>
        <end position="576"/>
    </location>
</feature>
<feature type="transmembrane region" description="Helical" evidence="6">
    <location>
        <begin position="228"/>
        <end position="249"/>
    </location>
</feature>